<evidence type="ECO:0000313" key="3">
    <source>
        <dbReference type="Proteomes" id="UP000074108"/>
    </source>
</evidence>
<sequence>MSQYILVLCVLVVLVLIASFIYTLKVPKQHNEEQDKSIPQSVKKHGILANPIFLTYIVAGVLIAFYIIYLIAG</sequence>
<evidence type="ECO:0000256" key="1">
    <source>
        <dbReference type="SAM" id="Phobius"/>
    </source>
</evidence>
<keyword evidence="3" id="KW-1185">Reference proteome</keyword>
<accession>A0A147KAE2</accession>
<dbReference type="Proteomes" id="UP000074108">
    <property type="component" value="Unassembled WGS sequence"/>
</dbReference>
<gene>
    <name evidence="2" type="ORF">Q75_05180</name>
</gene>
<keyword evidence="1" id="KW-1133">Transmembrane helix</keyword>
<dbReference type="EMBL" id="LDYG01000021">
    <property type="protein sequence ID" value="KUP07621.1"/>
    <property type="molecule type" value="Genomic_DNA"/>
</dbReference>
<organism evidence="2 3">
    <name type="scientific">Bacillus coahuilensis p1.1.43</name>
    <dbReference type="NCBI Taxonomy" id="1150625"/>
    <lineage>
        <taxon>Bacteria</taxon>
        <taxon>Bacillati</taxon>
        <taxon>Bacillota</taxon>
        <taxon>Bacilli</taxon>
        <taxon>Bacillales</taxon>
        <taxon>Bacillaceae</taxon>
        <taxon>Bacillus</taxon>
    </lineage>
</organism>
<keyword evidence="1" id="KW-0812">Transmembrane</keyword>
<dbReference type="OrthoDB" id="2454818at2"/>
<comment type="caution">
    <text evidence="2">The sequence shown here is derived from an EMBL/GenBank/DDBJ whole genome shotgun (WGS) entry which is preliminary data.</text>
</comment>
<keyword evidence="1" id="KW-0472">Membrane</keyword>
<evidence type="ECO:0000313" key="2">
    <source>
        <dbReference type="EMBL" id="KUP07621.1"/>
    </source>
</evidence>
<reference evidence="2 3" key="1">
    <citation type="journal article" date="2016" name="Front. Microbiol.">
        <title>Microevolution Analysis of Bacillus coahuilensis Unveils Differences in Phosphorus Acquisition Strategies and Their Regulation.</title>
        <authorList>
            <person name="Gomez-Lunar Z."/>
            <person name="Hernandez-Gonzalez I."/>
            <person name="Rodriguez-Torres M.D."/>
            <person name="Souza V."/>
            <person name="Olmedo-Alvarez G."/>
        </authorList>
    </citation>
    <scope>NUCLEOTIDE SEQUENCE [LARGE SCALE GENOMIC DNA]</scope>
    <source>
        <strain evidence="3">p1.1.43</strain>
    </source>
</reference>
<protein>
    <submittedName>
        <fullName evidence="2">Uncharacterized protein</fullName>
    </submittedName>
</protein>
<name>A0A147KAE2_9BACI</name>
<feature type="transmembrane region" description="Helical" evidence="1">
    <location>
        <begin position="47"/>
        <end position="72"/>
    </location>
</feature>
<dbReference type="RefSeq" id="WP_010171703.1">
    <property type="nucleotide sequence ID" value="NZ_LDYG01000021.1"/>
</dbReference>
<dbReference type="AlphaFoldDB" id="A0A147KAE2"/>
<proteinExistence type="predicted"/>